<keyword evidence="2" id="KW-1185">Reference proteome</keyword>
<evidence type="ECO:0000313" key="1">
    <source>
        <dbReference type="EMBL" id="KAK5777311.1"/>
    </source>
</evidence>
<gene>
    <name evidence="1" type="ORF">PVK06_045278</name>
</gene>
<evidence type="ECO:0000313" key="2">
    <source>
        <dbReference type="Proteomes" id="UP001358586"/>
    </source>
</evidence>
<dbReference type="EMBL" id="JARKNE010000012">
    <property type="protein sequence ID" value="KAK5777311.1"/>
    <property type="molecule type" value="Genomic_DNA"/>
</dbReference>
<reference evidence="1 2" key="1">
    <citation type="submission" date="2023-03" db="EMBL/GenBank/DDBJ databases">
        <title>WGS of Gossypium arboreum.</title>
        <authorList>
            <person name="Yu D."/>
        </authorList>
    </citation>
    <scope>NUCLEOTIDE SEQUENCE [LARGE SCALE GENOMIC DNA]</scope>
    <source>
        <tissue evidence="1">Leaf</tissue>
    </source>
</reference>
<sequence>MKWGRAAGVAEGLHLTWQQGYRPVELEVQQMLGRQWTVEIRHVLQGSEQGSGFCGETFQDAIVCSAAAGYAISGELEAVN</sequence>
<proteinExistence type="predicted"/>
<accession>A0ABR0MTU8</accession>
<dbReference type="Proteomes" id="UP001358586">
    <property type="component" value="Chromosome 12"/>
</dbReference>
<comment type="caution">
    <text evidence="1">The sequence shown here is derived from an EMBL/GenBank/DDBJ whole genome shotgun (WGS) entry which is preliminary data.</text>
</comment>
<organism evidence="1 2">
    <name type="scientific">Gossypium arboreum</name>
    <name type="common">Tree cotton</name>
    <name type="synonym">Gossypium nanking</name>
    <dbReference type="NCBI Taxonomy" id="29729"/>
    <lineage>
        <taxon>Eukaryota</taxon>
        <taxon>Viridiplantae</taxon>
        <taxon>Streptophyta</taxon>
        <taxon>Embryophyta</taxon>
        <taxon>Tracheophyta</taxon>
        <taxon>Spermatophyta</taxon>
        <taxon>Magnoliopsida</taxon>
        <taxon>eudicotyledons</taxon>
        <taxon>Gunneridae</taxon>
        <taxon>Pentapetalae</taxon>
        <taxon>rosids</taxon>
        <taxon>malvids</taxon>
        <taxon>Malvales</taxon>
        <taxon>Malvaceae</taxon>
        <taxon>Malvoideae</taxon>
        <taxon>Gossypium</taxon>
    </lineage>
</organism>
<protein>
    <submittedName>
        <fullName evidence="1">Uncharacterized protein</fullName>
    </submittedName>
</protein>
<name>A0ABR0MTU8_GOSAR</name>